<dbReference type="Pfam" id="PF13692">
    <property type="entry name" value="Glyco_trans_1_4"/>
    <property type="match status" value="1"/>
</dbReference>
<protein>
    <recommendedName>
        <fullName evidence="3">Glycosyltransferase subfamily 4-like N-terminal domain-containing protein</fullName>
    </recommendedName>
</protein>
<keyword evidence="2" id="KW-1185">Reference proteome</keyword>
<name>A0A5J4K7E4_9CHLR</name>
<comment type="caution">
    <text evidence="1">The sequence shown here is derived from an EMBL/GenBank/DDBJ whole genome shotgun (WGS) entry which is preliminary data.</text>
</comment>
<evidence type="ECO:0000313" key="2">
    <source>
        <dbReference type="Proteomes" id="UP000334820"/>
    </source>
</evidence>
<dbReference type="AlphaFoldDB" id="A0A5J4K7E4"/>
<gene>
    <name evidence="1" type="ORF">KTAU_12480</name>
</gene>
<accession>A0A5J4K7E4</accession>
<dbReference type="CDD" id="cd03801">
    <property type="entry name" value="GT4_PimA-like"/>
    <property type="match status" value="1"/>
</dbReference>
<organism evidence="1 2">
    <name type="scientific">Thermogemmatispora aurantia</name>
    <dbReference type="NCBI Taxonomy" id="2045279"/>
    <lineage>
        <taxon>Bacteria</taxon>
        <taxon>Bacillati</taxon>
        <taxon>Chloroflexota</taxon>
        <taxon>Ktedonobacteria</taxon>
        <taxon>Thermogemmatisporales</taxon>
        <taxon>Thermogemmatisporaceae</taxon>
        <taxon>Thermogemmatispora</taxon>
    </lineage>
</organism>
<dbReference type="Proteomes" id="UP000334820">
    <property type="component" value="Unassembled WGS sequence"/>
</dbReference>
<dbReference type="GO" id="GO:0016757">
    <property type="term" value="F:glycosyltransferase activity"/>
    <property type="evidence" value="ECO:0007669"/>
    <property type="project" value="TreeGrafter"/>
</dbReference>
<dbReference type="PANTHER" id="PTHR12526">
    <property type="entry name" value="GLYCOSYLTRANSFERASE"/>
    <property type="match status" value="1"/>
</dbReference>
<reference evidence="1 2" key="1">
    <citation type="journal article" date="2019" name="Int. J. Syst. Evol. Microbiol.">
        <title>Thermogemmatispora aurantia sp. nov. and Thermogemmatispora argillosa sp. nov., within the class Ktedonobacteria, and emended description of the genus Thermogemmatispora.</title>
        <authorList>
            <person name="Zheng Y."/>
            <person name="Wang C.M."/>
            <person name="Sakai Y."/>
            <person name="Abe K."/>
            <person name="Yokota A."/>
            <person name="Yabe S."/>
        </authorList>
    </citation>
    <scope>NUCLEOTIDE SEQUENCE [LARGE SCALE GENOMIC DNA]</scope>
    <source>
        <strain evidence="1 2">A1-2</strain>
    </source>
</reference>
<sequence length="436" mass="48490">MRLALVLEEAKVAKTMRLALIAPWVVAPPIIGGLQIRFYQLQSLLARLAGAQGLAVWDLREGGPVSLEEPPLSDPRRPELAAFVPPHGVRALGLRLCHLWPGYVAPSLADQRRRLLDWLAQQQVTHVVLVHPYASELAPVLKRRGLHVFIDCHNVESELALQLAELAGSAREAEEARLRHLVFRRRERRCFPAADEVWLPSEEDVCRQQQVCGAGAELRLRVVPNALDLRQYEPPRALEAARAGAEAESEAEETLDIVYPAEFGYGPNVEAAVLLSERILPAVRRRCPRARLVLVGRDRYGLVACLRREPEVVVTDTVPDVRPYLARAAVVPVPLRHGSGTRYKILEALALERAVVTTPRGAEGLALRDGEHVLVREPGDFDEAIVTLLRDRQLARQLGRNGRRLVEARYSWEALEPLLRAALEESGRTSRQGGAC</sequence>
<evidence type="ECO:0008006" key="3">
    <source>
        <dbReference type="Google" id="ProtNLM"/>
    </source>
</evidence>
<dbReference type="Gene3D" id="3.40.50.2000">
    <property type="entry name" value="Glycogen Phosphorylase B"/>
    <property type="match status" value="2"/>
</dbReference>
<dbReference type="PANTHER" id="PTHR12526:SF600">
    <property type="entry name" value="GLYCOSYL TRANSFERASE GROUP 1"/>
    <property type="match status" value="1"/>
</dbReference>
<proteinExistence type="predicted"/>
<dbReference type="EMBL" id="BKZV01000001">
    <property type="protein sequence ID" value="GER82611.1"/>
    <property type="molecule type" value="Genomic_DNA"/>
</dbReference>
<dbReference type="SUPFAM" id="SSF53756">
    <property type="entry name" value="UDP-Glycosyltransferase/glycogen phosphorylase"/>
    <property type="match status" value="1"/>
</dbReference>
<evidence type="ECO:0000313" key="1">
    <source>
        <dbReference type="EMBL" id="GER82611.1"/>
    </source>
</evidence>